<proteinExistence type="predicted"/>
<accession>A0ABP8ALS3</accession>
<dbReference type="InterPro" id="IPR010982">
    <property type="entry name" value="Lambda_DNA-bd_dom_sf"/>
</dbReference>
<sequence length="424" mass="46388">MGQRIKTVRRQRGLSQAQLAHPELSDSYVSLIESGKRTPTPAVLELLAEKLDCSLTYLINGVTAEQMQEIELALSYAQMALNNGEVVEARTRYAELLADSGLAGLPQMRQDVEYGLALATEACGDLDQAIVLLNGLRENDEAATSPERHVAVAVALSRCYREKGDLARAMQVPEQILTGPVRPAWTDGLMRLGGQLLAAYIDRGDLLRARQFAGELIAAAELLASPQALTLAHWEAAIAAVEAGYADEAVTHVERALAIQSEYGDPRRLARLRSDYAQVLLIVRPMEAKTWRDVLLKAEKELAESSASSIDKMRCAMNLVRVELLLAQPERAEEHMRFVCDLLDGMPKVLQAEARLLHGETLAALGMQADASRELLAGAECLGQAPETRFTAHAWLTAARVLERIDEPDRSVDAYKRAMACVGL</sequence>
<feature type="domain" description="HTH cro/C1-type" evidence="2">
    <location>
        <begin position="5"/>
        <end position="58"/>
    </location>
</feature>
<dbReference type="EMBL" id="BAABAQ010000002">
    <property type="protein sequence ID" value="GAA4186044.1"/>
    <property type="molecule type" value="Genomic_DNA"/>
</dbReference>
<keyword evidence="4" id="KW-1185">Reference proteome</keyword>
<dbReference type="InterPro" id="IPR001387">
    <property type="entry name" value="Cro/C1-type_HTH"/>
</dbReference>
<dbReference type="PANTHER" id="PTHR46797:SF1">
    <property type="entry name" value="METHYLPHOSPHONATE SYNTHASE"/>
    <property type="match status" value="1"/>
</dbReference>
<dbReference type="SUPFAM" id="SSF48452">
    <property type="entry name" value="TPR-like"/>
    <property type="match status" value="2"/>
</dbReference>
<evidence type="ECO:0000259" key="2">
    <source>
        <dbReference type="PROSITE" id="PS50943"/>
    </source>
</evidence>
<evidence type="ECO:0000313" key="3">
    <source>
        <dbReference type="EMBL" id="GAA4186044.1"/>
    </source>
</evidence>
<dbReference type="SUPFAM" id="SSF47413">
    <property type="entry name" value="lambda repressor-like DNA-binding domains"/>
    <property type="match status" value="1"/>
</dbReference>
<reference evidence="4" key="1">
    <citation type="journal article" date="2019" name="Int. J. Syst. Evol. Microbiol.">
        <title>The Global Catalogue of Microorganisms (GCM) 10K type strain sequencing project: providing services to taxonomists for standard genome sequencing and annotation.</title>
        <authorList>
            <consortium name="The Broad Institute Genomics Platform"/>
            <consortium name="The Broad Institute Genome Sequencing Center for Infectious Disease"/>
            <person name="Wu L."/>
            <person name="Ma J."/>
        </authorList>
    </citation>
    <scope>NUCLEOTIDE SEQUENCE [LARGE SCALE GENOMIC DNA]</scope>
    <source>
        <strain evidence="4">JCM 17388</strain>
    </source>
</reference>
<dbReference type="Proteomes" id="UP001501251">
    <property type="component" value="Unassembled WGS sequence"/>
</dbReference>
<dbReference type="InterPro" id="IPR011990">
    <property type="entry name" value="TPR-like_helical_dom_sf"/>
</dbReference>
<dbReference type="PROSITE" id="PS50943">
    <property type="entry name" value="HTH_CROC1"/>
    <property type="match status" value="1"/>
</dbReference>
<gene>
    <name evidence="3" type="ORF">GCM10022252_17440</name>
</gene>
<dbReference type="InterPro" id="IPR050807">
    <property type="entry name" value="TransReg_Diox_bact_type"/>
</dbReference>
<dbReference type="Gene3D" id="1.25.40.10">
    <property type="entry name" value="Tetratricopeptide repeat domain"/>
    <property type="match status" value="1"/>
</dbReference>
<dbReference type="PANTHER" id="PTHR46797">
    <property type="entry name" value="HTH-TYPE TRANSCRIPTIONAL REGULATOR"/>
    <property type="match status" value="1"/>
</dbReference>
<evidence type="ECO:0000256" key="1">
    <source>
        <dbReference type="ARBA" id="ARBA00023125"/>
    </source>
</evidence>
<dbReference type="SMART" id="SM00530">
    <property type="entry name" value="HTH_XRE"/>
    <property type="match status" value="1"/>
</dbReference>
<keyword evidence="1" id="KW-0238">DNA-binding</keyword>
<dbReference type="CDD" id="cd00093">
    <property type="entry name" value="HTH_XRE"/>
    <property type="match status" value="1"/>
</dbReference>
<protein>
    <recommendedName>
        <fullName evidence="2">HTH cro/C1-type domain-containing protein</fullName>
    </recommendedName>
</protein>
<dbReference type="Pfam" id="PF01381">
    <property type="entry name" value="HTH_3"/>
    <property type="match status" value="1"/>
</dbReference>
<organism evidence="3 4">
    <name type="scientific">Streptosporangium oxazolinicum</name>
    <dbReference type="NCBI Taxonomy" id="909287"/>
    <lineage>
        <taxon>Bacteria</taxon>
        <taxon>Bacillati</taxon>
        <taxon>Actinomycetota</taxon>
        <taxon>Actinomycetes</taxon>
        <taxon>Streptosporangiales</taxon>
        <taxon>Streptosporangiaceae</taxon>
        <taxon>Streptosporangium</taxon>
    </lineage>
</organism>
<name>A0ABP8ALS3_9ACTN</name>
<evidence type="ECO:0000313" key="4">
    <source>
        <dbReference type="Proteomes" id="UP001501251"/>
    </source>
</evidence>
<dbReference type="Gene3D" id="1.10.260.40">
    <property type="entry name" value="lambda repressor-like DNA-binding domains"/>
    <property type="match status" value="1"/>
</dbReference>
<comment type="caution">
    <text evidence="3">The sequence shown here is derived from an EMBL/GenBank/DDBJ whole genome shotgun (WGS) entry which is preliminary data.</text>
</comment>